<organism evidence="1 2">
    <name type="scientific">Steinernema glaseri</name>
    <dbReference type="NCBI Taxonomy" id="37863"/>
    <lineage>
        <taxon>Eukaryota</taxon>
        <taxon>Metazoa</taxon>
        <taxon>Ecdysozoa</taxon>
        <taxon>Nematoda</taxon>
        <taxon>Chromadorea</taxon>
        <taxon>Rhabditida</taxon>
        <taxon>Tylenchina</taxon>
        <taxon>Panagrolaimomorpha</taxon>
        <taxon>Strongyloidoidea</taxon>
        <taxon>Steinernematidae</taxon>
        <taxon>Steinernema</taxon>
    </lineage>
</organism>
<evidence type="ECO:0000313" key="2">
    <source>
        <dbReference type="WBParaSite" id="L893_g4626.t1"/>
    </source>
</evidence>
<protein>
    <submittedName>
        <fullName evidence="2">Uncharacterized protein</fullName>
    </submittedName>
</protein>
<proteinExistence type="predicted"/>
<dbReference type="WBParaSite" id="L893_g4626.t1">
    <property type="protein sequence ID" value="L893_g4626.t1"/>
    <property type="gene ID" value="L893_g4626"/>
</dbReference>
<keyword evidence="1" id="KW-1185">Reference proteome</keyword>
<evidence type="ECO:0000313" key="1">
    <source>
        <dbReference type="Proteomes" id="UP000095287"/>
    </source>
</evidence>
<dbReference type="Proteomes" id="UP000095287">
    <property type="component" value="Unplaced"/>
</dbReference>
<dbReference type="AlphaFoldDB" id="A0A1I8ADD9"/>
<sequence>MRPPPLIKHPWCISADSSALLGKHDNRQSPNPIDSLALQIHRSKHSSDGNVRSQFKRRAQGHGVHHVVPAFPGQNLIVISSSPLEVKYFALLLPHRADRQAQKFLTRAPACDVRPGKRVCADFPVNTAASGAALSINSFLSSFPELGLHDDQLIVRGYLLRYSVFIALCLQANDSLLFFAINTQRNDAIRHIPLQLNSAFVASPFPALEKGCLCQRKAED</sequence>
<accession>A0A1I8ADD9</accession>
<reference evidence="2" key="1">
    <citation type="submission" date="2016-11" db="UniProtKB">
        <authorList>
            <consortium name="WormBaseParasite"/>
        </authorList>
    </citation>
    <scope>IDENTIFICATION</scope>
</reference>
<name>A0A1I8ADD9_9BILA</name>